<reference evidence="3" key="1">
    <citation type="submission" date="2022-10" db="EMBL/GenBank/DDBJ databases">
        <title>The complete genomes of actinobacterial strains from the NBC collection.</title>
        <authorList>
            <person name="Joergensen T.S."/>
            <person name="Alvarez Arevalo M."/>
            <person name="Sterndorff E.B."/>
            <person name="Faurdal D."/>
            <person name="Vuksanovic O."/>
            <person name="Mourched A.-S."/>
            <person name="Charusanti P."/>
            <person name="Shaw S."/>
            <person name="Blin K."/>
            <person name="Weber T."/>
        </authorList>
    </citation>
    <scope>NUCLEOTIDE SEQUENCE</scope>
    <source>
        <strain evidence="3">NBC_00222</strain>
    </source>
</reference>
<dbReference type="EMBL" id="CP108110">
    <property type="protein sequence ID" value="WUQ86210.1"/>
    <property type="molecule type" value="Genomic_DNA"/>
</dbReference>
<dbReference type="SUPFAM" id="SSF47413">
    <property type="entry name" value="lambda repressor-like DNA-binding domains"/>
    <property type="match status" value="1"/>
</dbReference>
<dbReference type="Pfam" id="PF17765">
    <property type="entry name" value="MLTR_LBD"/>
    <property type="match status" value="1"/>
</dbReference>
<feature type="compositionally biased region" description="Basic and acidic residues" evidence="1">
    <location>
        <begin position="24"/>
        <end position="33"/>
    </location>
</feature>
<dbReference type="Proteomes" id="UP001432222">
    <property type="component" value="Chromosome"/>
</dbReference>
<dbReference type="InterPro" id="IPR010982">
    <property type="entry name" value="Lambda_DNA-bd_dom_sf"/>
</dbReference>
<dbReference type="PANTHER" id="PTHR35010:SF2">
    <property type="entry name" value="BLL4672 PROTEIN"/>
    <property type="match status" value="1"/>
</dbReference>
<dbReference type="InterPro" id="IPR001387">
    <property type="entry name" value="Cro/C1-type_HTH"/>
</dbReference>
<organism evidence="3 4">
    <name type="scientific">Kitasatospora purpeofusca</name>
    <dbReference type="NCBI Taxonomy" id="67352"/>
    <lineage>
        <taxon>Bacteria</taxon>
        <taxon>Bacillati</taxon>
        <taxon>Actinomycetota</taxon>
        <taxon>Actinomycetes</taxon>
        <taxon>Kitasatosporales</taxon>
        <taxon>Streptomycetaceae</taxon>
        <taxon>Kitasatospora</taxon>
    </lineage>
</organism>
<name>A0ABZ1U5R9_9ACTN</name>
<dbReference type="PANTHER" id="PTHR35010">
    <property type="entry name" value="BLL4672 PROTEIN-RELATED"/>
    <property type="match status" value="1"/>
</dbReference>
<proteinExistence type="predicted"/>
<evidence type="ECO:0000256" key="1">
    <source>
        <dbReference type="SAM" id="MobiDB-lite"/>
    </source>
</evidence>
<evidence type="ECO:0000259" key="2">
    <source>
        <dbReference type="Pfam" id="PF17765"/>
    </source>
</evidence>
<sequence length="321" mass="35414">MTVVDTPGTVEPAPTVPTDPATPTDRRDGRDRRRTELAEYLRACRARVSPEDVGLPPGLRRRTPGLRREEVAQLAGVGVTWYTWLEQGRPINASAQVLTAVARVLLLDATGREHLFRLAGVAVRPSAHPDPPVLDPSTQVILDALAPLPAAVSNSRFDVLAWNSAYEALFATSRPRTGDGWFNSLWCTVTSPECCNPFLNRAEQLPQMVAVLRGAYGKHVGEPLWEEYVRSLLRASAEFRELWARQEVSTRRTALKVFRHPQVGVMRLNATYLTIPGVPEAYVAVYTPDGPEDRDRVERLSTLPPGGWTAPCGHRFTGPVG</sequence>
<dbReference type="InterPro" id="IPR041413">
    <property type="entry name" value="MLTR_LBD"/>
</dbReference>
<feature type="region of interest" description="Disordered" evidence="1">
    <location>
        <begin position="1"/>
        <end position="33"/>
    </location>
</feature>
<gene>
    <name evidence="3" type="ORF">OHA16_26600</name>
</gene>
<dbReference type="Gene3D" id="3.30.450.180">
    <property type="match status" value="1"/>
</dbReference>
<protein>
    <submittedName>
        <fullName evidence="3">Helix-turn-helix transcriptional regulator</fullName>
    </submittedName>
</protein>
<keyword evidence="4" id="KW-1185">Reference proteome</keyword>
<evidence type="ECO:0000313" key="3">
    <source>
        <dbReference type="EMBL" id="WUQ86210.1"/>
    </source>
</evidence>
<dbReference type="Pfam" id="PF13560">
    <property type="entry name" value="HTH_31"/>
    <property type="match status" value="1"/>
</dbReference>
<evidence type="ECO:0000313" key="4">
    <source>
        <dbReference type="Proteomes" id="UP001432222"/>
    </source>
</evidence>
<feature type="domain" description="MmyB-like transcription regulator ligand binding" evidence="2">
    <location>
        <begin position="135"/>
        <end position="300"/>
    </location>
</feature>
<dbReference type="CDD" id="cd00093">
    <property type="entry name" value="HTH_XRE"/>
    <property type="match status" value="1"/>
</dbReference>
<feature type="compositionally biased region" description="Low complexity" evidence="1">
    <location>
        <begin position="9"/>
        <end position="23"/>
    </location>
</feature>
<dbReference type="RefSeq" id="WP_328956849.1">
    <property type="nucleotide sequence ID" value="NZ_CP108110.1"/>
</dbReference>
<accession>A0ABZ1U5R9</accession>
<dbReference type="Gene3D" id="1.10.260.40">
    <property type="entry name" value="lambda repressor-like DNA-binding domains"/>
    <property type="match status" value="1"/>
</dbReference>